<dbReference type="InterPro" id="IPR000515">
    <property type="entry name" value="MetI-like"/>
</dbReference>
<evidence type="ECO:0000256" key="5">
    <source>
        <dbReference type="ARBA" id="ARBA00022692"/>
    </source>
</evidence>
<evidence type="ECO:0000256" key="11">
    <source>
        <dbReference type="ARBA" id="ARBA00073645"/>
    </source>
</evidence>
<dbReference type="RefSeq" id="WP_106727492.1">
    <property type="nucleotide sequence ID" value="NZ_PXYL01000035.1"/>
</dbReference>
<organism evidence="14 15">
    <name type="scientific">Pseudaminobacter soli</name>
    <name type="common">ex Li et al. 2025</name>
    <dbReference type="NCBI Taxonomy" id="1295366"/>
    <lineage>
        <taxon>Bacteria</taxon>
        <taxon>Pseudomonadati</taxon>
        <taxon>Pseudomonadota</taxon>
        <taxon>Alphaproteobacteria</taxon>
        <taxon>Hyphomicrobiales</taxon>
        <taxon>Phyllobacteriaceae</taxon>
        <taxon>Pseudaminobacter</taxon>
    </lineage>
</organism>
<dbReference type="PANTHER" id="PTHR30614">
    <property type="entry name" value="MEMBRANE COMPONENT OF AMINO ACID ABC TRANSPORTER"/>
    <property type="match status" value="1"/>
</dbReference>
<evidence type="ECO:0000313" key="15">
    <source>
        <dbReference type="Proteomes" id="UP000240653"/>
    </source>
</evidence>
<keyword evidence="4" id="KW-1003">Cell membrane</keyword>
<protein>
    <recommendedName>
        <fullName evidence="11">Glutamate/aspartate import permease protein GltK</fullName>
    </recommendedName>
</protein>
<dbReference type="NCBIfam" id="TIGR01726">
    <property type="entry name" value="HEQRo_perm_3TM"/>
    <property type="match status" value="1"/>
</dbReference>
<comment type="similarity">
    <text evidence="2">Belongs to the binding-protein-dependent transport system permease family. HisMQ subfamily.</text>
</comment>
<comment type="subcellular location">
    <subcellularLocation>
        <location evidence="1">Cell inner membrane</location>
        <topology evidence="1">Multi-pass membrane protein</topology>
    </subcellularLocation>
    <subcellularLocation>
        <location evidence="12">Cell membrane</location>
        <topology evidence="12">Multi-pass membrane protein</topology>
    </subcellularLocation>
</comment>
<dbReference type="Proteomes" id="UP000240653">
    <property type="component" value="Unassembled WGS sequence"/>
</dbReference>
<evidence type="ECO:0000256" key="1">
    <source>
        <dbReference type="ARBA" id="ARBA00004429"/>
    </source>
</evidence>
<keyword evidence="8 12" id="KW-0472">Membrane</keyword>
<dbReference type="GO" id="GO:0043190">
    <property type="term" value="C:ATP-binding cassette (ABC) transporter complex"/>
    <property type="evidence" value="ECO:0007669"/>
    <property type="project" value="InterPro"/>
</dbReference>
<dbReference type="CDD" id="cd06261">
    <property type="entry name" value="TM_PBP2"/>
    <property type="match status" value="1"/>
</dbReference>
<feature type="transmembrane region" description="Helical" evidence="12">
    <location>
        <begin position="211"/>
        <end position="233"/>
    </location>
</feature>
<evidence type="ECO:0000256" key="9">
    <source>
        <dbReference type="ARBA" id="ARBA00060298"/>
    </source>
</evidence>
<evidence type="ECO:0000256" key="12">
    <source>
        <dbReference type="RuleBase" id="RU363032"/>
    </source>
</evidence>
<keyword evidence="7 12" id="KW-1133">Transmembrane helix</keyword>
<feature type="transmembrane region" description="Helical" evidence="12">
    <location>
        <begin position="73"/>
        <end position="97"/>
    </location>
</feature>
<feature type="transmembrane region" description="Helical" evidence="12">
    <location>
        <begin position="253"/>
        <end position="277"/>
    </location>
</feature>
<evidence type="ECO:0000256" key="4">
    <source>
        <dbReference type="ARBA" id="ARBA00022475"/>
    </source>
</evidence>
<dbReference type="InterPro" id="IPR043429">
    <property type="entry name" value="ArtM/GltK/GlnP/TcyL/YhdX-like"/>
</dbReference>
<proteinExistence type="inferred from homology"/>
<evidence type="ECO:0000256" key="6">
    <source>
        <dbReference type="ARBA" id="ARBA00022970"/>
    </source>
</evidence>
<feature type="domain" description="ABC transmembrane type-1" evidence="13">
    <location>
        <begin position="73"/>
        <end position="265"/>
    </location>
</feature>
<dbReference type="InterPro" id="IPR035906">
    <property type="entry name" value="MetI-like_sf"/>
</dbReference>
<dbReference type="Gene3D" id="1.10.3720.10">
    <property type="entry name" value="MetI-like"/>
    <property type="match status" value="1"/>
</dbReference>
<evidence type="ECO:0000256" key="8">
    <source>
        <dbReference type="ARBA" id="ARBA00023136"/>
    </source>
</evidence>
<comment type="subunit">
    <text evidence="10">The complex is composed of two ATP-binding proteins (GltL), two transmembrane proteins (GltJ and GltK) and a solute-binding protein (GltI).</text>
</comment>
<dbReference type="GO" id="GO:0022857">
    <property type="term" value="F:transmembrane transporter activity"/>
    <property type="evidence" value="ECO:0007669"/>
    <property type="project" value="InterPro"/>
</dbReference>
<name>A0A2P7RPN2_9HYPH</name>
<keyword evidence="5 12" id="KW-0812">Transmembrane</keyword>
<comment type="function">
    <text evidence="9">Part of the ABC transporter complex GltIJKL involved in glutamate and aspartate uptake. Probably responsible for the translocation of the substrate across the membrane.</text>
</comment>
<evidence type="ECO:0000313" key="14">
    <source>
        <dbReference type="EMBL" id="PSJ52150.1"/>
    </source>
</evidence>
<dbReference type="InterPro" id="IPR010065">
    <property type="entry name" value="AA_ABC_transptr_permease_3TM"/>
</dbReference>
<feature type="transmembrane region" description="Helical" evidence="12">
    <location>
        <begin position="109"/>
        <end position="131"/>
    </location>
</feature>
<keyword evidence="3 12" id="KW-0813">Transport</keyword>
<evidence type="ECO:0000256" key="3">
    <source>
        <dbReference type="ARBA" id="ARBA00022448"/>
    </source>
</evidence>
<reference evidence="14 15" key="1">
    <citation type="submission" date="2018-03" db="EMBL/GenBank/DDBJ databases">
        <title>The draft genome of Mesorhizobium soli JCM 19897.</title>
        <authorList>
            <person name="Li L."/>
            <person name="Liu L."/>
            <person name="Liang L."/>
            <person name="Wang T."/>
            <person name="Zhang X."/>
        </authorList>
    </citation>
    <scope>NUCLEOTIDE SEQUENCE [LARGE SCALE GENOMIC DNA]</scope>
    <source>
        <strain evidence="14 15">JCM 19897</strain>
    </source>
</reference>
<gene>
    <name evidence="14" type="ORF">C7I85_29150</name>
</gene>
<evidence type="ECO:0000256" key="10">
    <source>
        <dbReference type="ARBA" id="ARBA00062718"/>
    </source>
</evidence>
<dbReference type="PROSITE" id="PS50928">
    <property type="entry name" value="ABC_TM1"/>
    <property type="match status" value="1"/>
</dbReference>
<dbReference type="EMBL" id="PXYL01000035">
    <property type="protein sequence ID" value="PSJ52150.1"/>
    <property type="molecule type" value="Genomic_DNA"/>
</dbReference>
<dbReference type="Pfam" id="PF00528">
    <property type="entry name" value="BPD_transp_1"/>
    <property type="match status" value="1"/>
</dbReference>
<dbReference type="FunFam" id="1.10.3720.10:FF:000006">
    <property type="entry name" value="Glutamate/aspartate ABC transporter, permease protein GltK"/>
    <property type="match status" value="1"/>
</dbReference>
<comment type="caution">
    <text evidence="14">The sequence shown here is derived from an EMBL/GenBank/DDBJ whole genome shotgun (WGS) entry which is preliminary data.</text>
</comment>
<keyword evidence="6" id="KW-0029">Amino-acid transport</keyword>
<keyword evidence="15" id="KW-1185">Reference proteome</keyword>
<dbReference type="OrthoDB" id="9814550at2"/>
<dbReference type="SUPFAM" id="SSF161098">
    <property type="entry name" value="MetI-like"/>
    <property type="match status" value="1"/>
</dbReference>
<evidence type="ECO:0000256" key="7">
    <source>
        <dbReference type="ARBA" id="ARBA00022989"/>
    </source>
</evidence>
<feature type="transmembrane region" description="Helical" evidence="12">
    <location>
        <begin position="151"/>
        <end position="169"/>
    </location>
</feature>
<accession>A0A2P7RPN2</accession>
<dbReference type="AlphaFoldDB" id="A0A2P7RPN2"/>
<dbReference type="GO" id="GO:0006865">
    <property type="term" value="P:amino acid transport"/>
    <property type="evidence" value="ECO:0007669"/>
    <property type="project" value="UniProtKB-KW"/>
</dbReference>
<feature type="transmembrane region" description="Helical" evidence="12">
    <location>
        <begin position="33"/>
        <end position="53"/>
    </location>
</feature>
<evidence type="ECO:0000256" key="2">
    <source>
        <dbReference type="ARBA" id="ARBA00010072"/>
    </source>
</evidence>
<dbReference type="PANTHER" id="PTHR30614:SF0">
    <property type="entry name" value="L-CYSTINE TRANSPORT SYSTEM PERMEASE PROTEIN TCYL"/>
    <property type="match status" value="1"/>
</dbReference>
<sequence>MALEAAAGSQRVEVEALRQRSYKIVRLRHPGRWLAGAVVLALLALLVQAFAHGQIQWKLVGQFLTADVILRGFGITLLISALAMLLGLSLGTTFAIMRLSANPVTRFVAWLYVWIFRGTPVLLQLLVWFNIALVFPRIIIPGVFEGRTVDIVTPFIAALLGLGINEGAYMTEVVRGGINSVDHGQTEAANTLGMSRFQTLRRIILPQAMRLIVPVLGNSAIGMLKTSSLAAAISCTEMLNAAQQVYFVNGAVIELLFVCAIWYLAATTVLSIGQYFIEKRYGKGTSQARSRSSFKLPFGLGSAGTPALEKAQ</sequence>
<evidence type="ECO:0000259" key="13">
    <source>
        <dbReference type="PROSITE" id="PS50928"/>
    </source>
</evidence>